<evidence type="ECO:0000313" key="1">
    <source>
        <dbReference type="EMBL" id="CAH2265476.1"/>
    </source>
</evidence>
<accession>A0A8S4SE76</accession>
<evidence type="ECO:0000313" key="2">
    <source>
        <dbReference type="Proteomes" id="UP000838756"/>
    </source>
</evidence>
<reference evidence="1" key="1">
    <citation type="submission" date="2022-03" db="EMBL/GenBank/DDBJ databases">
        <authorList>
            <person name="Lindestad O."/>
        </authorList>
    </citation>
    <scope>NUCLEOTIDE SEQUENCE</scope>
</reference>
<organism evidence="1 2">
    <name type="scientific">Pararge aegeria aegeria</name>
    <dbReference type="NCBI Taxonomy" id="348720"/>
    <lineage>
        <taxon>Eukaryota</taxon>
        <taxon>Metazoa</taxon>
        <taxon>Ecdysozoa</taxon>
        <taxon>Arthropoda</taxon>
        <taxon>Hexapoda</taxon>
        <taxon>Insecta</taxon>
        <taxon>Pterygota</taxon>
        <taxon>Neoptera</taxon>
        <taxon>Endopterygota</taxon>
        <taxon>Lepidoptera</taxon>
        <taxon>Glossata</taxon>
        <taxon>Ditrysia</taxon>
        <taxon>Papilionoidea</taxon>
        <taxon>Nymphalidae</taxon>
        <taxon>Satyrinae</taxon>
        <taxon>Satyrini</taxon>
        <taxon>Parargina</taxon>
        <taxon>Pararge</taxon>
    </lineage>
</organism>
<keyword evidence="2" id="KW-1185">Reference proteome</keyword>
<name>A0A8S4SE76_9NEOP</name>
<comment type="caution">
    <text evidence="1">The sequence shown here is derived from an EMBL/GenBank/DDBJ whole genome shotgun (WGS) entry which is preliminary data.</text>
</comment>
<dbReference type="OrthoDB" id="10014409at2759"/>
<sequence>MLLETVACTGFLTRVCITQHGGSLLRVQYNNVLRAVLKKPRRCSASKMFADARVDDFDAIIRASICVNDEQAREQNQHPPQYTGQLSLGVLGWCAHAL</sequence>
<dbReference type="EMBL" id="CAKXAJ010026282">
    <property type="protein sequence ID" value="CAH2265476.1"/>
    <property type="molecule type" value="Genomic_DNA"/>
</dbReference>
<dbReference type="AlphaFoldDB" id="A0A8S4SE76"/>
<dbReference type="Proteomes" id="UP000838756">
    <property type="component" value="Unassembled WGS sequence"/>
</dbReference>
<proteinExistence type="predicted"/>
<gene>
    <name evidence="1" type="primary">jg10059</name>
    <name evidence="1" type="ORF">PAEG_LOCUS24919</name>
</gene>
<protein>
    <submittedName>
        <fullName evidence="1">Jg10059 protein</fullName>
    </submittedName>
</protein>